<feature type="compositionally biased region" description="Basic and acidic residues" evidence="1">
    <location>
        <begin position="35"/>
        <end position="46"/>
    </location>
</feature>
<keyword evidence="2" id="KW-0812">Transmembrane</keyword>
<feature type="signal peptide" evidence="3">
    <location>
        <begin position="1"/>
        <end position="25"/>
    </location>
</feature>
<dbReference type="NCBIfam" id="NF045829">
    <property type="entry name" value="UU052_fam"/>
    <property type="match status" value="1"/>
</dbReference>
<keyword evidence="2" id="KW-0472">Membrane</keyword>
<reference evidence="5" key="1">
    <citation type="journal article" date="2014" name="Genome Announc.">
        <title>Complete Genome Sequence of Mycoplasma canadense Strain HAZ 360_1 from Bovine Mastitic Milk in Japan.</title>
        <authorList>
            <person name="Hata E."/>
        </authorList>
    </citation>
    <scope>NUCLEOTIDE SEQUENCE [LARGE SCALE GENOMIC DNA]</scope>
    <source>
        <strain evidence="5">HAZ360_1</strain>
    </source>
</reference>
<dbReference type="AlphaFoldDB" id="A0A077L9S2"/>
<dbReference type="KEGG" id="mcan:MCAN360_0753"/>
<evidence type="ECO:0000313" key="4">
    <source>
        <dbReference type="EMBL" id="BAP39778.1"/>
    </source>
</evidence>
<dbReference type="OrthoDB" id="396713at2"/>
<dbReference type="RefSeq" id="WP_045434267.1">
    <property type="nucleotide sequence ID" value="NZ_AP014631.1"/>
</dbReference>
<feature type="transmembrane region" description="Helical" evidence="2">
    <location>
        <begin position="644"/>
        <end position="666"/>
    </location>
</feature>
<dbReference type="HOGENOM" id="CLU_019559_0_0_14"/>
<dbReference type="InterPro" id="IPR054788">
    <property type="entry name" value="MSC_0620_UU052-like"/>
</dbReference>
<dbReference type="Proteomes" id="UP000031641">
    <property type="component" value="Chromosome"/>
</dbReference>
<evidence type="ECO:0000256" key="2">
    <source>
        <dbReference type="SAM" id="Phobius"/>
    </source>
</evidence>
<keyword evidence="3" id="KW-0732">Signal</keyword>
<evidence type="ECO:0000256" key="3">
    <source>
        <dbReference type="SAM" id="SignalP"/>
    </source>
</evidence>
<evidence type="ECO:0000256" key="1">
    <source>
        <dbReference type="SAM" id="MobiDB-lite"/>
    </source>
</evidence>
<accession>A0A077L9S2</accession>
<keyword evidence="5" id="KW-1185">Reference proteome</keyword>
<evidence type="ECO:0000313" key="5">
    <source>
        <dbReference type="Proteomes" id="UP000031641"/>
    </source>
</evidence>
<keyword evidence="2" id="KW-1133">Transmembrane helix</keyword>
<proteinExistence type="predicted"/>
<evidence type="ECO:0008006" key="6">
    <source>
        <dbReference type="Google" id="ProtNLM"/>
    </source>
</evidence>
<protein>
    <recommendedName>
        <fullName evidence="6">Transmembrane protein</fullName>
    </recommendedName>
</protein>
<gene>
    <name evidence="4" type="ORF">MCAN360_0753</name>
</gene>
<name>A0A077L9S2_9BACT</name>
<feature type="chain" id="PRO_5001720703" description="Transmembrane protein" evidence="3">
    <location>
        <begin position="26"/>
        <end position="700"/>
    </location>
</feature>
<sequence length="700" mass="81611">MKTKNKFLSLGLITPSLIIPFSLMSASHYYKLENSDENNTNKKNNETPKNASDFDDFKELSKKLIEKSVTTTIDYTIKFLDNEKAKLLKDLDKDFKNNIEKLIYIQVLKKHLEDNKENLKTNHSNANGFTIVFPYLMSLNKKYNIGKIEYNKETFNDVKIGQDSKTNYEEQVKPNGKIAKNSEEINTISKSKLEKLIKDYFGSLTEELPKMLYDEKDVPKINEDIKINIGSWKDDKNTIHGFNYSHPKNFKSWEEYITSKLHKKFLVFDLDFNKNFTLEEEKEKKKDEPINKPELIPGEKPKIEDINTEEQIQAIPSLTPHVSSMYSIESALNLKINFDAGSEEEKNKMFFFDNPINTRYSYTVTALDNKDDETLIATVKITDRVDTKKSRSYKIELKIDTSLERQDWNFVYEKIINANKELFSKIFYALNIDNKIDYSKLRNSILRDALYNMIATASSVLQLEKYNNKSKEIIASTVQSYTKNRYDEINLNKNIKNSEYLLLTSLFSSKINDFDYFYSLTNALKDSLIRFKEIIKINKDFITNNFNENGFDINLINQYYNYINMQISRLIASTGSRTINIFSWYDSYIKSIKQIMDNFSTLSILIDNKKIIEKKDKEQYEAAYFEAESQIDNNNKINKKTLNIVGISLLSLSSIFLLTSLIFIIVKKKQIKNIKISKLFAFSITIIFTILIASIIIILI</sequence>
<dbReference type="STRING" id="29554.MCAN360_0753"/>
<organism evidence="4 5">
    <name type="scientific">Metamycoplasma canadense</name>
    <dbReference type="NCBI Taxonomy" id="29554"/>
    <lineage>
        <taxon>Bacteria</taxon>
        <taxon>Bacillati</taxon>
        <taxon>Mycoplasmatota</taxon>
        <taxon>Mycoplasmoidales</taxon>
        <taxon>Metamycoplasmataceae</taxon>
        <taxon>Metamycoplasma</taxon>
    </lineage>
</organism>
<feature type="region of interest" description="Disordered" evidence="1">
    <location>
        <begin position="35"/>
        <end position="54"/>
    </location>
</feature>
<feature type="transmembrane region" description="Helical" evidence="2">
    <location>
        <begin position="678"/>
        <end position="699"/>
    </location>
</feature>
<dbReference type="EMBL" id="AP014631">
    <property type="protein sequence ID" value="BAP39778.1"/>
    <property type="molecule type" value="Genomic_DNA"/>
</dbReference>